<dbReference type="GeneID" id="61904297"/>
<organism evidence="2 3">
    <name type="scientific">Yersinia aleksiciae</name>
    <dbReference type="NCBI Taxonomy" id="263819"/>
    <lineage>
        <taxon>Bacteria</taxon>
        <taxon>Pseudomonadati</taxon>
        <taxon>Pseudomonadota</taxon>
        <taxon>Gammaproteobacteria</taxon>
        <taxon>Enterobacterales</taxon>
        <taxon>Yersiniaceae</taxon>
        <taxon>Yersinia</taxon>
    </lineage>
</organism>
<evidence type="ECO:0000313" key="3">
    <source>
        <dbReference type="Proteomes" id="UP000040088"/>
    </source>
</evidence>
<name>A0A0T9T4X1_YERAE</name>
<dbReference type="OrthoDB" id="6476629at2"/>
<keyword evidence="4" id="KW-1185">Reference proteome</keyword>
<reference evidence="3" key="2">
    <citation type="submission" date="2015-03" db="EMBL/GenBank/DDBJ databases">
        <authorList>
            <consortium name="Pathogen Informatics"/>
        </authorList>
    </citation>
    <scope>NUCLEOTIDE SEQUENCE [LARGE SCALE GENOMIC DNA]</scope>
    <source>
        <strain evidence="3">IP27925</strain>
    </source>
</reference>
<dbReference type="AlphaFoldDB" id="A0A0T9T4X1"/>
<keyword evidence="1" id="KW-0378">Hydrolase</keyword>
<evidence type="ECO:0000313" key="2">
    <source>
        <dbReference type="EMBL" id="CNK61867.1"/>
    </source>
</evidence>
<accession>A0A0T9T4X1</accession>
<gene>
    <name evidence="1" type="ORF">ACZ76_10725</name>
    <name evidence="2" type="ORF">ERS008460_00393</name>
</gene>
<dbReference type="KEGG" id="yak:ACZ76_10725"/>
<dbReference type="NCBIfam" id="TIGR02497">
    <property type="entry name" value="yscI_hrpB_dom"/>
    <property type="match status" value="1"/>
</dbReference>
<evidence type="ECO:0000313" key="4">
    <source>
        <dbReference type="Proteomes" id="UP000069914"/>
    </source>
</evidence>
<dbReference type="GO" id="GO:0004386">
    <property type="term" value="F:helicase activity"/>
    <property type="evidence" value="ECO:0007669"/>
    <property type="project" value="UniProtKB-KW"/>
</dbReference>
<protein>
    <submittedName>
        <fullName evidence="1">ATP-dependent helicase HrpB</fullName>
    </submittedName>
    <submittedName>
        <fullName evidence="2">Putative type III secretion apparatus</fullName>
    </submittedName>
</protein>
<dbReference type="InterPro" id="IPR012670">
    <property type="entry name" value="T3SS_YscI/HrpB"/>
</dbReference>
<keyword evidence="1" id="KW-0067">ATP-binding</keyword>
<dbReference type="Proteomes" id="UP000069914">
    <property type="component" value="Chromosome"/>
</dbReference>
<reference evidence="1 4" key="1">
    <citation type="journal article" date="2015" name="Genome Announc.">
        <title>De Novo Genome Sequence of Yersinia aleksiciae Y159T.</title>
        <authorList>
            <person name="Sprague L.D."/>
            <person name="Neubauer H."/>
        </authorList>
    </citation>
    <scope>NUCLEOTIDE SEQUENCE [LARGE SCALE GENOMIC DNA]</scope>
    <source>
        <strain evidence="1 4">159</strain>
    </source>
</reference>
<reference evidence="2" key="3">
    <citation type="submission" date="2015-03" db="EMBL/GenBank/DDBJ databases">
        <authorList>
            <person name="Murphy D."/>
        </authorList>
    </citation>
    <scope>NUCLEOTIDE SEQUENCE [LARGE SCALE GENOMIC DNA]</scope>
    <source>
        <strain evidence="2">IP27925</strain>
    </source>
</reference>
<dbReference type="Proteomes" id="UP000040088">
    <property type="component" value="Unassembled WGS sequence"/>
</dbReference>
<dbReference type="EMBL" id="CQEM01000001">
    <property type="protein sequence ID" value="CNK61867.1"/>
    <property type="molecule type" value="Genomic_DNA"/>
</dbReference>
<dbReference type="EMBL" id="CP011975">
    <property type="protein sequence ID" value="AKP33981.1"/>
    <property type="molecule type" value="Genomic_DNA"/>
</dbReference>
<sequence length="82" mass="8914">MNIDAIQAALMQGNSLPQPSDMQQVAKFTQLMQQAEPAPPMMSPDQLLDAQSEWMRGTLSVDLTAKVAGTVGQNINKLVNMQ</sequence>
<dbReference type="GO" id="GO:0030254">
    <property type="term" value="P:protein secretion by the type III secretion system"/>
    <property type="evidence" value="ECO:0007669"/>
    <property type="project" value="InterPro"/>
</dbReference>
<dbReference type="Pfam" id="PF17001">
    <property type="entry name" value="T3SS_basalb_I"/>
    <property type="match status" value="1"/>
</dbReference>
<evidence type="ECO:0000313" key="1">
    <source>
        <dbReference type="EMBL" id="AKP33981.1"/>
    </source>
</evidence>
<keyword evidence="1" id="KW-0547">Nucleotide-binding</keyword>
<keyword evidence="1" id="KW-0347">Helicase</keyword>
<proteinExistence type="predicted"/>
<dbReference type="RefSeq" id="WP_048618931.1">
    <property type="nucleotide sequence ID" value="NZ_CABHQD010000198.1"/>
</dbReference>